<keyword evidence="2" id="KW-1185">Reference proteome</keyword>
<organism evidence="1 2">
    <name type="scientific">Streptomyces aurantiacus JA 4570</name>
    <dbReference type="NCBI Taxonomy" id="1286094"/>
    <lineage>
        <taxon>Bacteria</taxon>
        <taxon>Bacillati</taxon>
        <taxon>Actinomycetota</taxon>
        <taxon>Actinomycetes</taxon>
        <taxon>Kitasatosporales</taxon>
        <taxon>Streptomycetaceae</taxon>
        <taxon>Streptomyces</taxon>
        <taxon>Streptomyces aurantiacus group</taxon>
    </lineage>
</organism>
<sequence>MSTASAGATDTTSAATLISAAAPIDPFRRALPALGLAERDPD</sequence>
<dbReference type="Proteomes" id="UP000014629">
    <property type="component" value="Unassembled WGS sequence"/>
</dbReference>
<dbReference type="PATRIC" id="fig|1286094.4.peg.2703"/>
<evidence type="ECO:0000313" key="1">
    <source>
        <dbReference type="EMBL" id="EPH44291.1"/>
    </source>
</evidence>
<name>S3ZL87_9ACTN</name>
<protein>
    <submittedName>
        <fullName evidence="1">Uncharacterized protein</fullName>
    </submittedName>
</protein>
<proteinExistence type="predicted"/>
<dbReference type="AlphaFoldDB" id="S3ZL87"/>
<dbReference type="EMBL" id="AOPZ01000109">
    <property type="protein sequence ID" value="EPH44291.1"/>
    <property type="molecule type" value="Genomic_DNA"/>
</dbReference>
<reference evidence="1 2" key="1">
    <citation type="submission" date="2013-02" db="EMBL/GenBank/DDBJ databases">
        <title>Draft Genome Sequence of Streptomyces aurantiacus, Which Produces Setomimycin.</title>
        <authorList>
            <person name="Gruening B.A."/>
            <person name="Praeg A."/>
            <person name="Erxleben A."/>
            <person name="Guenther S."/>
            <person name="Mueller M."/>
        </authorList>
    </citation>
    <scope>NUCLEOTIDE SEQUENCE [LARGE SCALE GENOMIC DNA]</scope>
    <source>
        <strain evidence="1 2">JA 4570</strain>
    </source>
</reference>
<gene>
    <name evidence="1" type="ORF">STRAU_2731</name>
</gene>
<comment type="caution">
    <text evidence="1">The sequence shown here is derived from an EMBL/GenBank/DDBJ whole genome shotgun (WGS) entry which is preliminary data.</text>
</comment>
<evidence type="ECO:0000313" key="2">
    <source>
        <dbReference type="Proteomes" id="UP000014629"/>
    </source>
</evidence>
<accession>S3ZL87</accession>